<dbReference type="CDD" id="cd24036">
    <property type="entry name" value="ASKHA_NBD_BcrAD_BadFG_HgdC_HadI"/>
    <property type="match status" value="1"/>
</dbReference>
<dbReference type="EMBL" id="JAJEKE010000018">
    <property type="protein sequence ID" value="MCQ1531129.1"/>
    <property type="molecule type" value="Genomic_DNA"/>
</dbReference>
<dbReference type="RefSeq" id="WP_255228648.1">
    <property type="nucleotide sequence ID" value="NZ_JAJEKE010000018.1"/>
</dbReference>
<dbReference type="InterPro" id="IPR051805">
    <property type="entry name" value="Dehydratase_Activator_Redct"/>
</dbReference>
<keyword evidence="4" id="KW-0411">Iron-sulfur</keyword>
<dbReference type="NCBIfam" id="TIGR00241">
    <property type="entry name" value="CoA_E_activ"/>
    <property type="match status" value="1"/>
</dbReference>
<dbReference type="Gene3D" id="3.30.420.40">
    <property type="match status" value="2"/>
</dbReference>
<name>A0ABT1NJ81_9FIRM</name>
<evidence type="ECO:0000259" key="5">
    <source>
        <dbReference type="Pfam" id="PF01869"/>
    </source>
</evidence>
<reference evidence="6 7" key="1">
    <citation type="submission" date="2021-10" db="EMBL/GenBank/DDBJ databases">
        <title>Lutispora strain m25 sp. nov., a thermophilic, non-spore-forming bacterium isolated from a lab-scale methanogenic bioreactor digesting anaerobic sludge.</title>
        <authorList>
            <person name="El Houari A."/>
            <person name="Mcdonald J."/>
        </authorList>
    </citation>
    <scope>NUCLEOTIDE SEQUENCE [LARGE SCALE GENOMIC DNA]</scope>
    <source>
        <strain evidence="7">m25</strain>
    </source>
</reference>
<keyword evidence="3" id="KW-0408">Iron</keyword>
<dbReference type="InterPro" id="IPR008275">
    <property type="entry name" value="CoA_E_activase_dom"/>
</dbReference>
<evidence type="ECO:0000313" key="6">
    <source>
        <dbReference type="EMBL" id="MCQ1531129.1"/>
    </source>
</evidence>
<dbReference type="Pfam" id="PF01869">
    <property type="entry name" value="BcrAD_BadFG"/>
    <property type="match status" value="1"/>
</dbReference>
<evidence type="ECO:0000256" key="4">
    <source>
        <dbReference type="ARBA" id="ARBA00023014"/>
    </source>
</evidence>
<gene>
    <name evidence="6" type="ORF">LJD61_16505</name>
</gene>
<dbReference type="PANTHER" id="PTHR32329:SF2">
    <property type="entry name" value="BIFUNCTIONAL PROTEIN [INCLUDES 2-HYDROXYACYL-COA DEHYDRATASE (N-TER) AND ITS ACTIVATOR DOMAIN (C_TERM)"/>
    <property type="match status" value="1"/>
</dbReference>
<feature type="domain" description="ATPase BadF/BadG/BcrA/BcrD type" evidence="5">
    <location>
        <begin position="3"/>
        <end position="252"/>
    </location>
</feature>
<evidence type="ECO:0000256" key="3">
    <source>
        <dbReference type="ARBA" id="ARBA00023004"/>
    </source>
</evidence>
<evidence type="ECO:0000256" key="2">
    <source>
        <dbReference type="ARBA" id="ARBA00022723"/>
    </source>
</evidence>
<evidence type="ECO:0000313" key="7">
    <source>
        <dbReference type="Proteomes" id="UP001651880"/>
    </source>
</evidence>
<comment type="caution">
    <text evidence="6">The sequence shown here is derived from an EMBL/GenBank/DDBJ whole genome shotgun (WGS) entry which is preliminary data.</text>
</comment>
<evidence type="ECO:0000256" key="1">
    <source>
        <dbReference type="ARBA" id="ARBA00001966"/>
    </source>
</evidence>
<dbReference type="SUPFAM" id="SSF53067">
    <property type="entry name" value="Actin-like ATPase domain"/>
    <property type="match status" value="1"/>
</dbReference>
<sequence length="257" mass="27415">MYLGVDVGSVSTDVVLIDENSTIMKYTIVKSGFDHKAAIESAINKICNSCSIDIADIKRIVGTGYGRRNVPGTCKTITEISCHAMGIHSVFPDVRTVIDIGGQDSKIIRVTHEGFAENFLMNDKCAAGTGRFLEVMAHTIGIDVNDLGEISLKAKKVQSISSICTVFAESEVISRIAEGCKKEEIVAGIHKAIAERITGMAYAIGIKEPIALTGGVAKNKGVVNAITKYLGVKILIPEEPQIIGAIGAAIYAKDFQN</sequence>
<keyword evidence="7" id="KW-1185">Reference proteome</keyword>
<dbReference type="InterPro" id="IPR002731">
    <property type="entry name" value="ATPase_BadF"/>
</dbReference>
<proteinExistence type="predicted"/>
<dbReference type="InterPro" id="IPR043129">
    <property type="entry name" value="ATPase_NBD"/>
</dbReference>
<protein>
    <submittedName>
        <fullName evidence="6">Acyl-CoA dehydratase activase</fullName>
    </submittedName>
</protein>
<keyword evidence="2" id="KW-0479">Metal-binding</keyword>
<dbReference type="Proteomes" id="UP001651880">
    <property type="component" value="Unassembled WGS sequence"/>
</dbReference>
<organism evidence="6 7">
    <name type="scientific">Lutispora saccharofermentans</name>
    <dbReference type="NCBI Taxonomy" id="3024236"/>
    <lineage>
        <taxon>Bacteria</taxon>
        <taxon>Bacillati</taxon>
        <taxon>Bacillota</taxon>
        <taxon>Clostridia</taxon>
        <taxon>Lutisporales</taxon>
        <taxon>Lutisporaceae</taxon>
        <taxon>Lutispora</taxon>
    </lineage>
</organism>
<comment type="cofactor">
    <cofactor evidence="1">
        <name>[4Fe-4S] cluster</name>
        <dbReference type="ChEBI" id="CHEBI:49883"/>
    </cofactor>
</comment>
<accession>A0ABT1NJ81</accession>
<dbReference type="PANTHER" id="PTHR32329">
    <property type="entry name" value="BIFUNCTIONAL PROTEIN [INCLUDES 2-HYDROXYACYL-COA DEHYDRATASE (N-TER) AND ITS ACTIVATOR DOMAIN (C_TERM)-RELATED"/>
    <property type="match status" value="1"/>
</dbReference>